<dbReference type="PROSITE" id="PS00198">
    <property type="entry name" value="4FE4S_FER_1"/>
    <property type="match status" value="1"/>
</dbReference>
<evidence type="ECO:0000256" key="4">
    <source>
        <dbReference type="ARBA" id="ARBA00023004"/>
    </source>
</evidence>
<keyword evidence="1" id="KW-0004">4Fe-4S</keyword>
<dbReference type="Pfam" id="PF02754">
    <property type="entry name" value="CCG"/>
    <property type="match status" value="2"/>
</dbReference>
<organism evidence="7 8">
    <name type="scientific">Limnobacter humi</name>
    <dbReference type="NCBI Taxonomy" id="1778671"/>
    <lineage>
        <taxon>Bacteria</taxon>
        <taxon>Pseudomonadati</taxon>
        <taxon>Pseudomonadota</taxon>
        <taxon>Betaproteobacteria</taxon>
        <taxon>Burkholderiales</taxon>
        <taxon>Burkholderiaceae</taxon>
        <taxon>Limnobacter</taxon>
    </lineage>
</organism>
<name>A0ABT1WD93_9BURK</name>
<keyword evidence="3" id="KW-0677">Repeat</keyword>
<feature type="domain" description="Cysteine-rich" evidence="6">
    <location>
        <begin position="346"/>
        <end position="422"/>
    </location>
</feature>
<evidence type="ECO:0000313" key="7">
    <source>
        <dbReference type="EMBL" id="MCQ8895489.1"/>
    </source>
</evidence>
<evidence type="ECO:0000256" key="3">
    <source>
        <dbReference type="ARBA" id="ARBA00022737"/>
    </source>
</evidence>
<keyword evidence="8" id="KW-1185">Reference proteome</keyword>
<reference evidence="7 8" key="1">
    <citation type="submission" date="2022-07" db="EMBL/GenBank/DDBJ databases">
        <authorList>
            <person name="Xamxidin M."/>
            <person name="Wu M."/>
        </authorList>
    </citation>
    <scope>NUCLEOTIDE SEQUENCE [LARGE SCALE GENOMIC DNA]</scope>
    <source>
        <strain evidence="7 8">NBRC 111650</strain>
    </source>
</reference>
<dbReference type="EMBL" id="JANIGO010000001">
    <property type="protein sequence ID" value="MCQ8895489.1"/>
    <property type="molecule type" value="Genomic_DNA"/>
</dbReference>
<dbReference type="InterPro" id="IPR004017">
    <property type="entry name" value="Cys_rich_dom"/>
</dbReference>
<evidence type="ECO:0000259" key="6">
    <source>
        <dbReference type="Pfam" id="PF02754"/>
    </source>
</evidence>
<comment type="caution">
    <text evidence="7">The sequence shown here is derived from an EMBL/GenBank/DDBJ whole genome shotgun (WGS) entry which is preliminary data.</text>
</comment>
<keyword evidence="4" id="KW-0408">Iron</keyword>
<protein>
    <submittedName>
        <fullName evidence="7">Heterodisulfide reductase-related iron-sulfur binding cluster</fullName>
    </submittedName>
</protein>
<dbReference type="SUPFAM" id="SSF54862">
    <property type="entry name" value="4Fe-4S ferredoxins"/>
    <property type="match status" value="1"/>
</dbReference>
<evidence type="ECO:0000256" key="1">
    <source>
        <dbReference type="ARBA" id="ARBA00022485"/>
    </source>
</evidence>
<evidence type="ECO:0000256" key="5">
    <source>
        <dbReference type="ARBA" id="ARBA00023014"/>
    </source>
</evidence>
<evidence type="ECO:0000313" key="8">
    <source>
        <dbReference type="Proteomes" id="UP001204142"/>
    </source>
</evidence>
<dbReference type="PANTHER" id="PTHR32479:SF19">
    <property type="entry name" value="ANAEROBIC GLYCEROL-3-PHOSPHATE DEHYDROGENASE SUBUNIT C"/>
    <property type="match status" value="1"/>
</dbReference>
<dbReference type="Proteomes" id="UP001204142">
    <property type="component" value="Unassembled WGS sequence"/>
</dbReference>
<feature type="domain" description="Cysteine-rich" evidence="6">
    <location>
        <begin position="214"/>
        <end position="299"/>
    </location>
</feature>
<proteinExistence type="predicted"/>
<keyword evidence="2" id="KW-0479">Metal-binding</keyword>
<dbReference type="PANTHER" id="PTHR32479">
    <property type="entry name" value="GLYCOLATE OXIDASE IRON-SULFUR SUBUNIT"/>
    <property type="match status" value="1"/>
</dbReference>
<dbReference type="RefSeq" id="WP_256763163.1">
    <property type="nucleotide sequence ID" value="NZ_JANIGO010000001.1"/>
</dbReference>
<evidence type="ECO:0000256" key="2">
    <source>
        <dbReference type="ARBA" id="ARBA00022723"/>
    </source>
</evidence>
<accession>A0ABT1WD93</accession>
<sequence>MSVVGTIREGSTQAPTRHPIDWKNPEFYNEEACFNEMERIFDICHGCRRCVSLCGSFPVLFDLIDEGPTMELDGVPKEKYWDVVDQCYLCDMCYMSKCPYVPPHEWNLDFPHTMLRAKAIKFKKGGASFRDKFLSSTDALGSFAGIPIVTQTVNAVNGTAAMRSAMDSALGVDKKAWIPSYAPKKFRSIEKAHRADKIAAPVDVVNGERTPGKVAIFSTCYVNYNEPGIGQDLVKILQHNNIPYVLAEKEACCGMPKLELGDLDSVAKLAEKNIPALAKLAKEGYAILTAIPSCTLMFKQELPLMFPDDADVQAVKKAMWDPFEYLIARNKDGLLNTDFKHGLGNVSYQVPCHSRVQNVGKKTEEMLKLVPDTAVNTVERCSGHSGTWGVKKEFHGMAMKIGKPVFKQVAAKAPDYVSSDCQLAGHHIMQGLAELGESAGLSKTPELAHPISLIRIAYGL</sequence>
<gene>
    <name evidence="7" type="ORF">NQT62_03420</name>
</gene>
<keyword evidence="5" id="KW-0411">Iron-sulfur</keyword>
<dbReference type="InterPro" id="IPR017900">
    <property type="entry name" value="4Fe4S_Fe_S_CS"/>
</dbReference>